<feature type="transmembrane region" description="Helical" evidence="1">
    <location>
        <begin position="31"/>
        <end position="50"/>
    </location>
</feature>
<keyword evidence="1" id="KW-1133">Transmembrane helix</keyword>
<keyword evidence="1" id="KW-0472">Membrane</keyword>
<gene>
    <name evidence="2" type="ORF">UFOVP222_15</name>
</gene>
<evidence type="ECO:0000256" key="1">
    <source>
        <dbReference type="SAM" id="Phobius"/>
    </source>
</evidence>
<name>A0A6J7WQJ9_9CAUD</name>
<accession>A0A6J7WQJ9</accession>
<proteinExistence type="predicted"/>
<keyword evidence="1" id="KW-0812">Transmembrane</keyword>
<reference evidence="2" key="1">
    <citation type="submission" date="2020-05" db="EMBL/GenBank/DDBJ databases">
        <authorList>
            <person name="Chiriac C."/>
            <person name="Salcher M."/>
            <person name="Ghai R."/>
            <person name="Kavagutti S V."/>
        </authorList>
    </citation>
    <scope>NUCLEOTIDE SEQUENCE</scope>
</reference>
<evidence type="ECO:0000313" key="2">
    <source>
        <dbReference type="EMBL" id="CAB5218992.1"/>
    </source>
</evidence>
<dbReference type="EMBL" id="LR798269">
    <property type="protein sequence ID" value="CAB5218992.1"/>
    <property type="molecule type" value="Genomic_DNA"/>
</dbReference>
<protein>
    <submittedName>
        <fullName evidence="2">Uncharacterized protein</fullName>
    </submittedName>
</protein>
<sequence length="51" mass="5171">MKHLVIAILTLVAFSLVIVFGATPIRNAGGAKFVALLGAMASGIGLTLMAM</sequence>
<organism evidence="2">
    <name type="scientific">uncultured Caudovirales phage</name>
    <dbReference type="NCBI Taxonomy" id="2100421"/>
    <lineage>
        <taxon>Viruses</taxon>
        <taxon>Duplodnaviria</taxon>
        <taxon>Heunggongvirae</taxon>
        <taxon>Uroviricota</taxon>
        <taxon>Caudoviricetes</taxon>
        <taxon>Peduoviridae</taxon>
        <taxon>Maltschvirus</taxon>
        <taxon>Maltschvirus maltsch</taxon>
    </lineage>
</organism>